<proteinExistence type="inferred from homology"/>
<dbReference type="AlphaFoldDB" id="A0A7N4PQF6"/>
<comment type="catalytic activity">
    <reaction evidence="17">
        <text>(15S)-hydroperoxy-(5Z,8Z,11Z,13E)-eicosatetraenoate + AH2 = (15S)-hydroxy-(5Z,8Z,11Z,13E)-eicosatetraenoate + A + H2O</text>
        <dbReference type="Rhea" id="RHEA:48856"/>
        <dbReference type="ChEBI" id="CHEBI:13193"/>
        <dbReference type="ChEBI" id="CHEBI:15377"/>
        <dbReference type="ChEBI" id="CHEBI:17499"/>
        <dbReference type="ChEBI" id="CHEBI:57409"/>
        <dbReference type="ChEBI" id="CHEBI:57446"/>
    </reaction>
    <physiologicalReaction direction="left-to-right" evidence="17">
        <dbReference type="Rhea" id="RHEA:48857"/>
    </physiologicalReaction>
</comment>
<comment type="function">
    <text evidence="23">Catalyzes the conversion of prostaglandin H2 (PGH2) to thromboxane A2 (TXA2), a potent inducer of blood vessel constriction and platelet aggregation. Also cleaves PGH2 to 12-hydroxy-heptadecatrienoicacid (12-HHT) and malondialdehyde, which is known to act as a mediator of DNA damage. 12-HHT and malondialdehyde are formed stoichiometrically in the same amounts as TXA2. Additionally, displays dehydratase activity, toward (15S)-hydroperoxy-(5Z,8Z,11Z,13E)-eicosatetraenoate (15(S)-HPETE) producing 15-KETE and 15-HETE.</text>
</comment>
<evidence type="ECO:0000256" key="26">
    <source>
        <dbReference type="SAM" id="Phobius"/>
    </source>
</evidence>
<dbReference type="GO" id="GO:0001516">
    <property type="term" value="P:prostaglandin biosynthetic process"/>
    <property type="evidence" value="ECO:0007669"/>
    <property type="project" value="UniProtKB-KW"/>
</dbReference>
<dbReference type="FunFam" id="1.10.630.10:FF:000003">
    <property type="entry name" value="cytochrome P450 3A12-like isoform X2"/>
    <property type="match status" value="1"/>
</dbReference>
<keyword evidence="14 25" id="KW-0503">Monooxygenase</keyword>
<evidence type="ECO:0000256" key="22">
    <source>
        <dbReference type="ARBA" id="ARBA00042726"/>
    </source>
</evidence>
<keyword evidence="8" id="KW-0443">Lipid metabolism</keyword>
<evidence type="ECO:0000256" key="23">
    <source>
        <dbReference type="ARBA" id="ARBA00054825"/>
    </source>
</evidence>
<dbReference type="PRINTS" id="PR00385">
    <property type="entry name" value="P450"/>
</dbReference>
<keyword evidence="10 24" id="KW-0479">Metal-binding</keyword>
<gene>
    <name evidence="27" type="primary">LOC100930770</name>
</gene>
<dbReference type="GeneID" id="100930770"/>
<evidence type="ECO:0000256" key="21">
    <source>
        <dbReference type="ARBA" id="ARBA00040834"/>
    </source>
</evidence>
<keyword evidence="13 24" id="KW-0408">Iron</keyword>
<dbReference type="RefSeq" id="XP_031796926.1">
    <property type="nucleotide sequence ID" value="XM_031941066.1"/>
</dbReference>
<keyword evidence="11" id="KW-0256">Endoplasmic reticulum</keyword>
<dbReference type="Ensembl" id="ENSSHAT00000036119.1">
    <property type="protein sequence ID" value="ENSSHAP00000041940.1"/>
    <property type="gene ID" value="ENSSHAG00000028448.1"/>
</dbReference>
<keyword evidence="28" id="KW-1185">Reference proteome</keyword>
<dbReference type="GO" id="GO:0016705">
    <property type="term" value="F:oxidoreductase activity, acting on paired donors, with incorporation or reduction of molecular oxygen"/>
    <property type="evidence" value="ECO:0007669"/>
    <property type="project" value="InterPro"/>
</dbReference>
<evidence type="ECO:0000313" key="27">
    <source>
        <dbReference type="Ensembl" id="ENSSHAP00000041940.1"/>
    </source>
</evidence>
<evidence type="ECO:0000256" key="10">
    <source>
        <dbReference type="ARBA" id="ARBA00022723"/>
    </source>
</evidence>
<dbReference type="Gene3D" id="1.10.630.10">
    <property type="entry name" value="Cytochrome P450"/>
    <property type="match status" value="1"/>
</dbReference>
<dbReference type="Proteomes" id="UP000007648">
    <property type="component" value="Unassembled WGS sequence"/>
</dbReference>
<dbReference type="InterPro" id="IPR050705">
    <property type="entry name" value="Cytochrome_P450_3A"/>
</dbReference>
<evidence type="ECO:0000256" key="6">
    <source>
        <dbReference type="ARBA" id="ARBA00013084"/>
    </source>
</evidence>
<evidence type="ECO:0000313" key="28">
    <source>
        <dbReference type="Proteomes" id="UP000007648"/>
    </source>
</evidence>
<evidence type="ECO:0000256" key="17">
    <source>
        <dbReference type="ARBA" id="ARBA00036380"/>
    </source>
</evidence>
<dbReference type="PANTHER" id="PTHR24302:SF42">
    <property type="entry name" value="CYTOCHROME P450 FAMILY 3 SUBFAMILY A MEMBER 4"/>
    <property type="match status" value="1"/>
</dbReference>
<name>A0A7N4PQF6_SARHA</name>
<keyword evidence="9 24" id="KW-0349">Heme</keyword>
<dbReference type="Pfam" id="PF00067">
    <property type="entry name" value="p450"/>
    <property type="match status" value="1"/>
</dbReference>
<evidence type="ECO:0000256" key="2">
    <source>
        <dbReference type="ARBA" id="ARBA00001719"/>
    </source>
</evidence>
<dbReference type="PRINTS" id="PR00463">
    <property type="entry name" value="EP450I"/>
</dbReference>
<sequence length="508" mass="58151">MGFLTSLSMETWTLLVLCGTLLILYGIWPYSFFKKLGIPGPRPLPFVGTFLEYRKGILEFDKNCFKKYGKMWGFYDGRQPILAILDPALIKIVLVKEFYTLFTNRRTFGLNGNLKSAITIAEGEKWKWLRATISPTFTSGKLKEMFPLIKNHVIVLLKNIEKRLAKDESMNMKGIFGAYSLDVITSTSFGVDIDSINNPNDPFLVRIKKLLSFGFLNPLLILILVFPSVVPILEKMNVTLFSKKILDFLVNSMRRIMVDRQKSNSRDRMDFLQLMIDSQATNDPESKENNSPKALTEMEIAAQAVTFLFAGYETTSTTLGFIAYNLATHPEIQKKLHEEIDRTLPNKAALTYDIIFQMEYLDMVVNETLRLFPLGGRIERICGKTAEINGLTIPKGTIMMIPVYVLHHDPEYWPEPEEFRPERFDREGRKSIDPYIFLPFGAGPRNCIGMRFALLTMKTALVMLLQNFTLEPCKETPIPLELDTKGFMQPKKPIILKLVPRTKLHAEE</sequence>
<dbReference type="GO" id="GO:0106256">
    <property type="term" value="F:hydroperoxy icosatetraenoate dehydratase activity"/>
    <property type="evidence" value="ECO:0007669"/>
    <property type="project" value="UniProtKB-EC"/>
</dbReference>
<dbReference type="InParanoid" id="A0A7N4PQF6"/>
<keyword evidence="7" id="KW-0644">Prostaglandin metabolism</keyword>
<dbReference type="SUPFAM" id="SSF48264">
    <property type="entry name" value="Cytochrome P450"/>
    <property type="match status" value="1"/>
</dbReference>
<keyword evidence="8" id="KW-0444">Lipid biosynthesis</keyword>
<evidence type="ECO:0000256" key="15">
    <source>
        <dbReference type="ARBA" id="ARBA00023136"/>
    </source>
</evidence>
<keyword evidence="26" id="KW-0812">Transmembrane</keyword>
<evidence type="ECO:0000256" key="4">
    <source>
        <dbReference type="ARBA" id="ARBA00004586"/>
    </source>
</evidence>
<dbReference type="GeneTree" id="ENSGT00950000182958"/>
<keyword evidence="15 26" id="KW-0472">Membrane</keyword>
<evidence type="ECO:0000256" key="8">
    <source>
        <dbReference type="ARBA" id="ARBA00022585"/>
    </source>
</evidence>
<evidence type="ECO:0000256" key="16">
    <source>
        <dbReference type="ARBA" id="ARBA00033404"/>
    </source>
</evidence>
<keyword evidence="8" id="KW-0643">Prostaglandin biosynthesis</keyword>
<dbReference type="EC" id="4.2.1.152" evidence="6"/>
<evidence type="ECO:0000256" key="24">
    <source>
        <dbReference type="PIRSR" id="PIRSR602401-1"/>
    </source>
</evidence>
<feature type="transmembrane region" description="Helical" evidence="26">
    <location>
        <begin position="12"/>
        <end position="33"/>
    </location>
</feature>
<accession>A0A7N4PQF6</accession>
<comment type="cofactor">
    <cofactor evidence="3 24">
        <name>heme</name>
        <dbReference type="ChEBI" id="CHEBI:30413"/>
    </cofactor>
</comment>
<keyword evidence="8" id="KW-0275">Fatty acid biosynthesis</keyword>
<feature type="transmembrane region" description="Helical" evidence="26">
    <location>
        <begin position="210"/>
        <end position="233"/>
    </location>
</feature>
<evidence type="ECO:0000256" key="7">
    <source>
        <dbReference type="ARBA" id="ARBA00022501"/>
    </source>
</evidence>
<dbReference type="InterPro" id="IPR036396">
    <property type="entry name" value="Cyt_P450_sf"/>
</dbReference>
<dbReference type="GO" id="GO:0005789">
    <property type="term" value="C:endoplasmic reticulum membrane"/>
    <property type="evidence" value="ECO:0007669"/>
    <property type="project" value="UniProtKB-SubCell"/>
</dbReference>
<dbReference type="InterPro" id="IPR001128">
    <property type="entry name" value="Cyt_P450"/>
</dbReference>
<evidence type="ECO:0000256" key="25">
    <source>
        <dbReference type="RuleBase" id="RU000461"/>
    </source>
</evidence>
<dbReference type="GO" id="GO:0004796">
    <property type="term" value="F:thromboxane-A synthase activity"/>
    <property type="evidence" value="ECO:0007669"/>
    <property type="project" value="UniProtKB-EC"/>
</dbReference>
<dbReference type="PROSITE" id="PS00086">
    <property type="entry name" value="CYTOCHROME_P450"/>
    <property type="match status" value="1"/>
</dbReference>
<evidence type="ECO:0000256" key="1">
    <source>
        <dbReference type="ARBA" id="ARBA00001143"/>
    </source>
</evidence>
<evidence type="ECO:0000256" key="20">
    <source>
        <dbReference type="ARBA" id="ARBA00038872"/>
    </source>
</evidence>
<evidence type="ECO:0000256" key="18">
    <source>
        <dbReference type="ARBA" id="ARBA00036424"/>
    </source>
</evidence>
<dbReference type="GO" id="GO:0008395">
    <property type="term" value="F:steroid hydroxylase activity"/>
    <property type="evidence" value="ECO:0007669"/>
    <property type="project" value="TreeGrafter"/>
</dbReference>
<comment type="subcellular location">
    <subcellularLocation>
        <location evidence="4">Endoplasmic reticulum membrane</location>
    </subcellularLocation>
</comment>
<evidence type="ECO:0000256" key="5">
    <source>
        <dbReference type="ARBA" id="ARBA00010617"/>
    </source>
</evidence>
<evidence type="ECO:0000256" key="19">
    <source>
        <dbReference type="ARBA" id="ARBA00036475"/>
    </source>
</evidence>
<protein>
    <recommendedName>
        <fullName evidence="21">Thromboxane-A synthase</fullName>
        <ecNumber evidence="6">4.2.1.152</ecNumber>
        <ecNumber evidence="20">5.3.99.5</ecNumber>
    </recommendedName>
    <alternativeName>
        <fullName evidence="22">Cytochrome P450 5A1</fullName>
    </alternativeName>
    <alternativeName>
        <fullName evidence="16">Hydroperoxy icosatetraenoate dehydratase</fullName>
    </alternativeName>
</protein>
<comment type="similarity">
    <text evidence="5 25">Belongs to the cytochrome P450 family.</text>
</comment>
<comment type="catalytic activity">
    <reaction evidence="2">
        <text>a hydroperoxyeicosatetraenoate = an oxoeicosatetraenoate + H2O</text>
        <dbReference type="Rhea" id="RHEA:55556"/>
        <dbReference type="ChEBI" id="CHEBI:15377"/>
        <dbReference type="ChEBI" id="CHEBI:59720"/>
        <dbReference type="ChEBI" id="CHEBI:131859"/>
        <dbReference type="EC" id="4.2.1.152"/>
    </reaction>
    <physiologicalReaction direction="left-to-right" evidence="2">
        <dbReference type="Rhea" id="RHEA:55557"/>
    </physiologicalReaction>
</comment>
<evidence type="ECO:0000256" key="3">
    <source>
        <dbReference type="ARBA" id="ARBA00001971"/>
    </source>
</evidence>
<comment type="catalytic activity">
    <reaction evidence="1">
        <text>(15S)-hydroperoxy-(5Z,8Z,11Z,13E)-eicosatetraenoate = 15-oxo-(5Z,8Z,11Z,13E)-eicosatetraenoate + H2O</text>
        <dbReference type="Rhea" id="RHEA:48636"/>
        <dbReference type="ChEBI" id="CHEBI:15377"/>
        <dbReference type="ChEBI" id="CHEBI:57410"/>
        <dbReference type="ChEBI" id="CHEBI:57446"/>
    </reaction>
    <physiologicalReaction direction="left-to-right" evidence="1">
        <dbReference type="Rhea" id="RHEA:48637"/>
    </physiologicalReaction>
</comment>
<reference evidence="27" key="2">
    <citation type="submission" date="2025-08" db="UniProtKB">
        <authorList>
            <consortium name="Ensembl"/>
        </authorList>
    </citation>
    <scope>IDENTIFICATION</scope>
</reference>
<dbReference type="OrthoDB" id="1470350at2759"/>
<dbReference type="PANTHER" id="PTHR24302">
    <property type="entry name" value="CYTOCHROME P450 FAMILY 3"/>
    <property type="match status" value="1"/>
</dbReference>
<comment type="catalytic activity">
    <reaction evidence="18">
        <text>prostaglandin H2 = (12S)-hydroxy-(5Z,8E,10E)-heptadecatrienoate + malonaldehyde</text>
        <dbReference type="Rhea" id="RHEA:48644"/>
        <dbReference type="ChEBI" id="CHEBI:57405"/>
        <dbReference type="ChEBI" id="CHEBI:90694"/>
        <dbReference type="ChEBI" id="CHEBI:566274"/>
    </reaction>
</comment>
<feature type="binding site" description="axial binding residue" evidence="24">
    <location>
        <position position="447"/>
    </location>
    <ligand>
        <name>heme</name>
        <dbReference type="ChEBI" id="CHEBI:30413"/>
    </ligand>
    <ligandPart>
        <name>Fe</name>
        <dbReference type="ChEBI" id="CHEBI:18248"/>
    </ligandPart>
</feature>
<organism evidence="27 28">
    <name type="scientific">Sarcophilus harrisii</name>
    <name type="common">Tasmanian devil</name>
    <name type="synonym">Sarcophilus laniarius</name>
    <dbReference type="NCBI Taxonomy" id="9305"/>
    <lineage>
        <taxon>Eukaryota</taxon>
        <taxon>Metazoa</taxon>
        <taxon>Chordata</taxon>
        <taxon>Craniata</taxon>
        <taxon>Vertebrata</taxon>
        <taxon>Euteleostomi</taxon>
        <taxon>Mammalia</taxon>
        <taxon>Metatheria</taxon>
        <taxon>Dasyuromorphia</taxon>
        <taxon>Dasyuridae</taxon>
        <taxon>Sarcophilus</taxon>
    </lineage>
</organism>
<dbReference type="InterPro" id="IPR002401">
    <property type="entry name" value="Cyt_P450_E_grp-I"/>
</dbReference>
<reference evidence="27" key="3">
    <citation type="submission" date="2025-09" db="UniProtKB">
        <authorList>
            <consortium name="Ensembl"/>
        </authorList>
    </citation>
    <scope>IDENTIFICATION</scope>
</reference>
<dbReference type="InterPro" id="IPR017972">
    <property type="entry name" value="Cyt_P450_CS"/>
</dbReference>
<evidence type="ECO:0000256" key="9">
    <source>
        <dbReference type="ARBA" id="ARBA00022617"/>
    </source>
</evidence>
<dbReference type="GO" id="GO:0020037">
    <property type="term" value="F:heme binding"/>
    <property type="evidence" value="ECO:0007669"/>
    <property type="project" value="InterPro"/>
</dbReference>
<comment type="catalytic activity">
    <reaction evidence="19">
        <text>prostaglandin H2 = thromboxane A2</text>
        <dbReference type="Rhea" id="RHEA:17137"/>
        <dbReference type="ChEBI" id="CHEBI:57405"/>
        <dbReference type="ChEBI" id="CHEBI:57445"/>
        <dbReference type="EC" id="5.3.99.5"/>
    </reaction>
    <physiologicalReaction direction="left-to-right" evidence="19">
        <dbReference type="Rhea" id="RHEA:17138"/>
    </physiologicalReaction>
</comment>
<keyword evidence="8" id="KW-0276">Fatty acid metabolism</keyword>
<keyword evidence="12 25" id="KW-0560">Oxidoreductase</keyword>
<evidence type="ECO:0000256" key="12">
    <source>
        <dbReference type="ARBA" id="ARBA00023002"/>
    </source>
</evidence>
<evidence type="ECO:0000256" key="14">
    <source>
        <dbReference type="ARBA" id="ARBA00023033"/>
    </source>
</evidence>
<evidence type="ECO:0000256" key="13">
    <source>
        <dbReference type="ARBA" id="ARBA00023004"/>
    </source>
</evidence>
<evidence type="ECO:0000256" key="11">
    <source>
        <dbReference type="ARBA" id="ARBA00022824"/>
    </source>
</evidence>
<keyword evidence="26" id="KW-1133">Transmembrane helix</keyword>
<reference evidence="27 28" key="1">
    <citation type="journal article" date="2011" name="Proc. Natl. Acad. Sci. U.S.A.">
        <title>Genetic diversity and population structure of the endangered marsupial Sarcophilus harrisii (Tasmanian devil).</title>
        <authorList>
            <person name="Miller W."/>
            <person name="Hayes V.M."/>
            <person name="Ratan A."/>
            <person name="Petersen D.C."/>
            <person name="Wittekindt N.E."/>
            <person name="Miller J."/>
            <person name="Walenz B."/>
            <person name="Knight J."/>
            <person name="Qi J."/>
            <person name="Zhao F."/>
            <person name="Wang Q."/>
            <person name="Bedoya-Reina O.C."/>
            <person name="Katiyar N."/>
            <person name="Tomsho L.P."/>
            <person name="Kasson L.M."/>
            <person name="Hardie R.A."/>
            <person name="Woodbridge P."/>
            <person name="Tindall E.A."/>
            <person name="Bertelsen M.F."/>
            <person name="Dixon D."/>
            <person name="Pyecroft S."/>
            <person name="Helgen K.M."/>
            <person name="Lesk A.M."/>
            <person name="Pringle T.H."/>
            <person name="Patterson N."/>
            <person name="Zhang Y."/>
            <person name="Kreiss A."/>
            <person name="Woods G.M."/>
            <person name="Jones M.E."/>
            <person name="Schuster S.C."/>
        </authorList>
    </citation>
    <scope>NUCLEOTIDE SEQUENCE [LARGE SCALE GENOMIC DNA]</scope>
</reference>
<dbReference type="EC" id="5.3.99.5" evidence="20"/>
<dbReference type="GO" id="GO:0005506">
    <property type="term" value="F:iron ion binding"/>
    <property type="evidence" value="ECO:0007669"/>
    <property type="project" value="InterPro"/>
</dbReference>
<dbReference type="KEGG" id="shr:100930770"/>